<proteinExistence type="predicted"/>
<dbReference type="AlphaFoldDB" id="A0A2N3V9M8"/>
<accession>A0A2N3V9M8</accession>
<organism evidence="3 4">
    <name type="scientific">Nocardia fluminea</name>
    <dbReference type="NCBI Taxonomy" id="134984"/>
    <lineage>
        <taxon>Bacteria</taxon>
        <taxon>Bacillati</taxon>
        <taxon>Actinomycetota</taxon>
        <taxon>Actinomycetes</taxon>
        <taxon>Mycobacteriales</taxon>
        <taxon>Nocardiaceae</taxon>
        <taxon>Nocardia</taxon>
    </lineage>
</organism>
<feature type="coiled-coil region" evidence="1">
    <location>
        <begin position="95"/>
        <end position="177"/>
    </location>
</feature>
<dbReference type="Proteomes" id="UP000233766">
    <property type="component" value="Unassembled WGS sequence"/>
</dbReference>
<evidence type="ECO:0000256" key="1">
    <source>
        <dbReference type="SAM" id="Coils"/>
    </source>
</evidence>
<sequence>MTAARTPAQVLQEARERGSRDKRSRVLAVVDDMITRNHQITFAGVARAAAVSNWLVYAPGIREHIDQARARQQARPRHDRESGATASPEGLRTDLALARAEIVRLRAERDQLKATVQRQLGQQLDQLHTTDLITRIDELTEQNKTLATALETTKRTNTTLQEQLTETQDDLAAARTSLRRMIKGENRTSP</sequence>
<feature type="region of interest" description="Disordered" evidence="2">
    <location>
        <begin position="1"/>
        <end position="22"/>
    </location>
</feature>
<gene>
    <name evidence="3" type="ORF">ATK86_2685</name>
</gene>
<protein>
    <recommendedName>
        <fullName evidence="5">Replication region DNA-binding N-term</fullName>
    </recommendedName>
</protein>
<name>A0A2N3V9M8_9NOCA</name>
<evidence type="ECO:0000313" key="3">
    <source>
        <dbReference type="EMBL" id="PKV78321.1"/>
    </source>
</evidence>
<feature type="region of interest" description="Disordered" evidence="2">
    <location>
        <begin position="67"/>
        <end position="88"/>
    </location>
</feature>
<dbReference type="Pfam" id="PF19776">
    <property type="entry name" value="DUF6262"/>
    <property type="match status" value="1"/>
</dbReference>
<keyword evidence="4" id="KW-1185">Reference proteome</keyword>
<dbReference type="EMBL" id="PJMW01000002">
    <property type="protein sequence ID" value="PKV78321.1"/>
    <property type="molecule type" value="Genomic_DNA"/>
</dbReference>
<evidence type="ECO:0008006" key="5">
    <source>
        <dbReference type="Google" id="ProtNLM"/>
    </source>
</evidence>
<keyword evidence="1" id="KW-0175">Coiled coil</keyword>
<reference evidence="3 4" key="1">
    <citation type="submission" date="2017-12" db="EMBL/GenBank/DDBJ databases">
        <title>Sequencing the genomes of 1000 Actinobacteria strains.</title>
        <authorList>
            <person name="Klenk H.-P."/>
        </authorList>
    </citation>
    <scope>NUCLEOTIDE SEQUENCE [LARGE SCALE GENOMIC DNA]</scope>
    <source>
        <strain evidence="3 4">DSM 44489</strain>
    </source>
</reference>
<comment type="caution">
    <text evidence="3">The sequence shown here is derived from an EMBL/GenBank/DDBJ whole genome shotgun (WGS) entry which is preliminary data.</text>
</comment>
<evidence type="ECO:0000313" key="4">
    <source>
        <dbReference type="Proteomes" id="UP000233766"/>
    </source>
</evidence>
<dbReference type="RefSeq" id="WP_211300351.1">
    <property type="nucleotide sequence ID" value="NZ_PJMW01000002.1"/>
</dbReference>
<evidence type="ECO:0000256" key="2">
    <source>
        <dbReference type="SAM" id="MobiDB-lite"/>
    </source>
</evidence>
<dbReference type="InterPro" id="IPR046229">
    <property type="entry name" value="TnpC-like"/>
</dbReference>